<evidence type="ECO:0000313" key="2">
    <source>
        <dbReference type="Proteomes" id="UP000050360"/>
    </source>
</evidence>
<dbReference type="AlphaFoldDB" id="A0A0P8A5F0"/>
<dbReference type="EMBL" id="LKCM01000309">
    <property type="protein sequence ID" value="KPQ41757.1"/>
    <property type="molecule type" value="Genomic_DNA"/>
</dbReference>
<gene>
    <name evidence="1" type="ORF">MPEBLZ_03686</name>
</gene>
<proteinExistence type="predicted"/>
<evidence type="ECO:0000313" key="1">
    <source>
        <dbReference type="EMBL" id="KPQ41757.1"/>
    </source>
</evidence>
<accession>A0A0P8A5F0</accession>
<reference evidence="1 2" key="1">
    <citation type="submission" date="2015-09" db="EMBL/GenBank/DDBJ databases">
        <title>A metagenomics-based metabolic model of nitrate-dependent anaerobic oxidation of methane by Methanoperedens-like archaea.</title>
        <authorList>
            <person name="Arshad A."/>
            <person name="Speth D.R."/>
            <person name="De Graaf R.M."/>
            <person name="Op Den Camp H.J."/>
            <person name="Jetten M.S."/>
            <person name="Welte C.U."/>
        </authorList>
    </citation>
    <scope>NUCLEOTIDE SEQUENCE [LARGE SCALE GENOMIC DNA]</scope>
</reference>
<feature type="non-terminal residue" evidence="1">
    <location>
        <position position="63"/>
    </location>
</feature>
<sequence>MNYQKVLYSIILVFLVTSVAGAESGKVVVNDTQKKTYTHVYTFGNGNDWATEYNVLFDKLYFD</sequence>
<name>A0A0P8A5F0_9EURY</name>
<protein>
    <submittedName>
        <fullName evidence="1">Uncharacterized protein</fullName>
    </submittedName>
</protein>
<organism evidence="1 2">
    <name type="scientific">Candidatus Methanoperedens nitratireducens</name>
    <dbReference type="NCBI Taxonomy" id="1392998"/>
    <lineage>
        <taxon>Archaea</taxon>
        <taxon>Methanobacteriati</taxon>
        <taxon>Methanobacteriota</taxon>
        <taxon>Stenosarchaea group</taxon>
        <taxon>Methanomicrobia</taxon>
        <taxon>Methanosarcinales</taxon>
        <taxon>ANME-2 cluster</taxon>
        <taxon>Candidatus Methanoperedentaceae</taxon>
        <taxon>Candidatus Methanoperedens</taxon>
    </lineage>
</organism>
<dbReference type="Proteomes" id="UP000050360">
    <property type="component" value="Unassembled WGS sequence"/>
</dbReference>
<comment type="caution">
    <text evidence="1">The sequence shown here is derived from an EMBL/GenBank/DDBJ whole genome shotgun (WGS) entry which is preliminary data.</text>
</comment>